<organism evidence="2 3">
    <name type="scientific">Rhizobium loti</name>
    <name type="common">Mesorhizobium loti</name>
    <dbReference type="NCBI Taxonomy" id="381"/>
    <lineage>
        <taxon>Bacteria</taxon>
        <taxon>Pseudomonadati</taxon>
        <taxon>Pseudomonadota</taxon>
        <taxon>Alphaproteobacteria</taxon>
        <taxon>Hyphomicrobiales</taxon>
        <taxon>Phyllobacteriaceae</taxon>
        <taxon>Mesorhizobium</taxon>
    </lineage>
</organism>
<name>A0A6M7U3V3_RHILI</name>
<dbReference type="Proteomes" id="UP000093737">
    <property type="component" value="Unassembled WGS sequence"/>
</dbReference>
<sequence length="214" mass="23945">MDDSNVIGAFSEEDAARLTGLSIGQLQLWDRSGFLKPSYAPENRHLPYSRVFSFRDIVSLRVLGQLRNVYKVPMQHLRKVSHTLAHLGDAKWTATTLYVLGKRVVFTDPRTNERKEVVSGQRVFDIPLKVAISDTRKAIQNLNVRSATETGNIVQAKFVMQNEPVFERTRIPVAAVQRYLAAGYSSDAIIREFPLLTVEDVNAAKTFTIPASAA</sequence>
<gene>
    <name evidence="2" type="ORF">A8145_19995</name>
</gene>
<dbReference type="Pfam" id="PF04255">
    <property type="entry name" value="DUF433"/>
    <property type="match status" value="1"/>
</dbReference>
<dbReference type="InterPro" id="IPR009057">
    <property type="entry name" value="Homeodomain-like_sf"/>
</dbReference>
<dbReference type="Gene3D" id="1.10.1660.10">
    <property type="match status" value="1"/>
</dbReference>
<dbReference type="InterPro" id="IPR009061">
    <property type="entry name" value="DNA-bd_dom_put_sf"/>
</dbReference>
<evidence type="ECO:0000313" key="2">
    <source>
        <dbReference type="EMBL" id="OBQ61975.1"/>
    </source>
</evidence>
<dbReference type="Gene3D" id="1.10.10.10">
    <property type="entry name" value="Winged helix-like DNA-binding domain superfamily/Winged helix DNA-binding domain"/>
    <property type="match status" value="1"/>
</dbReference>
<dbReference type="AlphaFoldDB" id="A0A6M7U3V3"/>
<proteinExistence type="predicted"/>
<reference evidence="2 3" key="1">
    <citation type="submission" date="2016-05" db="EMBL/GenBank/DDBJ databases">
        <authorList>
            <person name="Ramsay J.P."/>
        </authorList>
    </citation>
    <scope>NUCLEOTIDE SEQUENCE [LARGE SCALE GENOMIC DNA]</scope>
    <source>
        <strain evidence="2 3">NZP2042</strain>
    </source>
</reference>
<dbReference type="GO" id="GO:0006355">
    <property type="term" value="P:regulation of DNA-templated transcription"/>
    <property type="evidence" value="ECO:0007669"/>
    <property type="project" value="InterPro"/>
</dbReference>
<evidence type="ECO:0000313" key="3">
    <source>
        <dbReference type="Proteomes" id="UP000093737"/>
    </source>
</evidence>
<feature type="domain" description="HTH merR-type" evidence="1">
    <location>
        <begin position="13"/>
        <end position="80"/>
    </location>
</feature>
<dbReference type="InterPro" id="IPR036388">
    <property type="entry name" value="WH-like_DNA-bd_sf"/>
</dbReference>
<dbReference type="InterPro" id="IPR007367">
    <property type="entry name" value="DUF433"/>
</dbReference>
<accession>A0A6M7U3V3</accession>
<dbReference type="EMBL" id="LYTK01000020">
    <property type="protein sequence ID" value="OBQ61975.1"/>
    <property type="molecule type" value="Genomic_DNA"/>
</dbReference>
<dbReference type="SUPFAM" id="SSF46689">
    <property type="entry name" value="Homeodomain-like"/>
    <property type="match status" value="1"/>
</dbReference>
<dbReference type="SUPFAM" id="SSF46955">
    <property type="entry name" value="Putative DNA-binding domain"/>
    <property type="match status" value="1"/>
</dbReference>
<dbReference type="RefSeq" id="WP_056572950.1">
    <property type="nucleotide sequence ID" value="NZ_CP033334.1"/>
</dbReference>
<evidence type="ECO:0000259" key="1">
    <source>
        <dbReference type="Pfam" id="PF13411"/>
    </source>
</evidence>
<comment type="caution">
    <text evidence="2">The sequence shown here is derived from an EMBL/GenBank/DDBJ whole genome shotgun (WGS) entry which is preliminary data.</text>
</comment>
<protein>
    <recommendedName>
        <fullName evidence="1">HTH merR-type domain-containing protein</fullName>
    </recommendedName>
</protein>
<dbReference type="InterPro" id="IPR000551">
    <property type="entry name" value="MerR-type_HTH_dom"/>
</dbReference>
<dbReference type="GO" id="GO:0003677">
    <property type="term" value="F:DNA binding"/>
    <property type="evidence" value="ECO:0007669"/>
    <property type="project" value="InterPro"/>
</dbReference>
<dbReference type="Pfam" id="PF13411">
    <property type="entry name" value="MerR_1"/>
    <property type="match status" value="1"/>
</dbReference>